<gene>
    <name evidence="3" type="ORF">NKR23_g8557</name>
</gene>
<evidence type="ECO:0000256" key="2">
    <source>
        <dbReference type="SAM" id="MobiDB-lite"/>
    </source>
</evidence>
<organism evidence="3 4">
    <name type="scientific">Pleurostoma richardsiae</name>
    <dbReference type="NCBI Taxonomy" id="41990"/>
    <lineage>
        <taxon>Eukaryota</taxon>
        <taxon>Fungi</taxon>
        <taxon>Dikarya</taxon>
        <taxon>Ascomycota</taxon>
        <taxon>Pezizomycotina</taxon>
        <taxon>Sordariomycetes</taxon>
        <taxon>Sordariomycetidae</taxon>
        <taxon>Calosphaeriales</taxon>
        <taxon>Pleurostomataceae</taxon>
        <taxon>Pleurostoma</taxon>
    </lineage>
</organism>
<dbReference type="AlphaFoldDB" id="A0AA38RT35"/>
<feature type="compositionally biased region" description="Polar residues" evidence="2">
    <location>
        <begin position="29"/>
        <end position="48"/>
    </location>
</feature>
<evidence type="ECO:0000256" key="1">
    <source>
        <dbReference type="SAM" id="Coils"/>
    </source>
</evidence>
<keyword evidence="4" id="KW-1185">Reference proteome</keyword>
<dbReference type="Proteomes" id="UP001174694">
    <property type="component" value="Unassembled WGS sequence"/>
</dbReference>
<evidence type="ECO:0000313" key="4">
    <source>
        <dbReference type="Proteomes" id="UP001174694"/>
    </source>
</evidence>
<evidence type="ECO:0000313" key="3">
    <source>
        <dbReference type="EMBL" id="KAJ9138412.1"/>
    </source>
</evidence>
<feature type="compositionally biased region" description="Basic and acidic residues" evidence="2">
    <location>
        <begin position="120"/>
        <end position="129"/>
    </location>
</feature>
<protein>
    <submittedName>
        <fullName evidence="3">Uncharacterized protein</fullName>
    </submittedName>
</protein>
<feature type="coiled-coil region" evidence="1">
    <location>
        <begin position="340"/>
        <end position="367"/>
    </location>
</feature>
<dbReference type="EMBL" id="JANBVO010000030">
    <property type="protein sequence ID" value="KAJ9138412.1"/>
    <property type="molecule type" value="Genomic_DNA"/>
</dbReference>
<keyword evidence="1" id="KW-0175">Coiled coil</keyword>
<feature type="region of interest" description="Disordered" evidence="2">
    <location>
        <begin position="1"/>
        <end position="130"/>
    </location>
</feature>
<sequence length="368" mass="41819">MEREDSLLKNLTRDNSYTKPSTAPKDVEVTTTNVSPTHNGPRNDNTSEVTKRTMRLTQGDGSAKHQGDQVQHSDQHKETASGQEPEHGDRMSNGLSTSNKNHKDVNTVAYLGDGSSAHGLKSDNNRLDREGDEADQMTHDYEVKLQAAHNSIAQYEVLLKDSTEEVEQLKRQKLEMENMHEARINEMAAANEELNAQYQAEKAAMEQTHQARINEMTATNAKLKARQKSDIQDTLKKLEDKLNEAKDVNIELGTKYRTLFRERENMHRVRIDDMTATNTQLKAHCQAVKTAMEQAHQARINEMAAAHAKMKAQHQDENVSMQTKYQKYISEMTSARTQLQARYQARISEMEKVNADLKRENEELSGNK</sequence>
<reference evidence="3" key="1">
    <citation type="submission" date="2022-07" db="EMBL/GenBank/DDBJ databases">
        <title>Fungi with potential for degradation of polypropylene.</title>
        <authorList>
            <person name="Gostincar C."/>
        </authorList>
    </citation>
    <scope>NUCLEOTIDE SEQUENCE</scope>
    <source>
        <strain evidence="3">EXF-13308</strain>
    </source>
</reference>
<accession>A0AA38RT35</accession>
<feature type="compositionally biased region" description="Basic and acidic residues" evidence="2">
    <location>
        <begin position="62"/>
        <end position="90"/>
    </location>
</feature>
<name>A0AA38RT35_9PEZI</name>
<proteinExistence type="predicted"/>
<feature type="coiled-coil region" evidence="1">
    <location>
        <begin position="145"/>
        <end position="255"/>
    </location>
</feature>
<comment type="caution">
    <text evidence="3">The sequence shown here is derived from an EMBL/GenBank/DDBJ whole genome shotgun (WGS) entry which is preliminary data.</text>
</comment>